<dbReference type="EMBL" id="GBRH01272747">
    <property type="protein sequence ID" value="JAD25148.1"/>
    <property type="molecule type" value="Transcribed_RNA"/>
</dbReference>
<reference evidence="5" key="1">
    <citation type="submission" date="2014-09" db="EMBL/GenBank/DDBJ databases">
        <authorList>
            <person name="Magalhaes I.L.F."/>
            <person name="Oliveira U."/>
            <person name="Santos F.R."/>
            <person name="Vidigal T.H.D.A."/>
            <person name="Brescovit A.D."/>
            <person name="Santos A.J."/>
        </authorList>
    </citation>
    <scope>NUCLEOTIDE SEQUENCE</scope>
    <source>
        <tissue evidence="5">Shoot tissue taken approximately 20 cm above the soil surface</tissue>
    </source>
</reference>
<dbReference type="GO" id="GO:0016787">
    <property type="term" value="F:hydrolase activity"/>
    <property type="evidence" value="ECO:0007669"/>
    <property type="project" value="UniProtKB-KW"/>
</dbReference>
<evidence type="ECO:0000256" key="4">
    <source>
        <dbReference type="ARBA" id="ARBA00022840"/>
    </source>
</evidence>
<organism evidence="5">
    <name type="scientific">Arundo donax</name>
    <name type="common">Giant reed</name>
    <name type="synonym">Donax arundinaceus</name>
    <dbReference type="NCBI Taxonomy" id="35708"/>
    <lineage>
        <taxon>Eukaryota</taxon>
        <taxon>Viridiplantae</taxon>
        <taxon>Streptophyta</taxon>
        <taxon>Embryophyta</taxon>
        <taxon>Tracheophyta</taxon>
        <taxon>Spermatophyta</taxon>
        <taxon>Magnoliopsida</taxon>
        <taxon>Liliopsida</taxon>
        <taxon>Poales</taxon>
        <taxon>Poaceae</taxon>
        <taxon>PACMAD clade</taxon>
        <taxon>Arundinoideae</taxon>
        <taxon>Arundineae</taxon>
        <taxon>Arundo</taxon>
    </lineage>
</organism>
<dbReference type="GO" id="GO:0009378">
    <property type="term" value="F:four-way junction helicase activity"/>
    <property type="evidence" value="ECO:0007669"/>
    <property type="project" value="TreeGrafter"/>
</dbReference>
<evidence type="ECO:0000256" key="1">
    <source>
        <dbReference type="ARBA" id="ARBA00022741"/>
    </source>
</evidence>
<dbReference type="GO" id="GO:0005524">
    <property type="term" value="F:ATP binding"/>
    <property type="evidence" value="ECO:0007669"/>
    <property type="project" value="UniProtKB-KW"/>
</dbReference>
<dbReference type="GO" id="GO:0043138">
    <property type="term" value="F:3'-5' DNA helicase activity"/>
    <property type="evidence" value="ECO:0007669"/>
    <property type="project" value="TreeGrafter"/>
</dbReference>
<keyword evidence="1" id="KW-0547">Nucleotide-binding</keyword>
<dbReference type="GO" id="GO:0045003">
    <property type="term" value="P:double-strand break repair via synthesis-dependent strand annealing"/>
    <property type="evidence" value="ECO:0007669"/>
    <property type="project" value="TreeGrafter"/>
</dbReference>
<sequence length="122" mass="14275">MKKLLRNSERFEYHASPRMVPHLFKPEVKYVKLTIEKYIPCLKKIKVAVKGASPMLRKMSEEDGQLIARYFGVCKEDVWRPSLVAFPRFQLSPSVVHKVPHSFRTTDMLTDAMQQIQDTSFF</sequence>
<accession>A0A0A8YI59</accession>
<dbReference type="AlphaFoldDB" id="A0A0A8YI59"/>
<protein>
    <submittedName>
        <fullName evidence="5">Uncharacterized protein</fullName>
    </submittedName>
</protein>
<proteinExistence type="predicted"/>
<keyword evidence="3" id="KW-0347">Helicase</keyword>
<evidence type="ECO:0000256" key="2">
    <source>
        <dbReference type="ARBA" id="ARBA00022801"/>
    </source>
</evidence>
<dbReference type="GO" id="GO:0036297">
    <property type="term" value="P:interstrand cross-link repair"/>
    <property type="evidence" value="ECO:0007669"/>
    <property type="project" value="TreeGrafter"/>
</dbReference>
<evidence type="ECO:0000313" key="5">
    <source>
        <dbReference type="EMBL" id="JAD25148.1"/>
    </source>
</evidence>
<dbReference type="GO" id="GO:0000400">
    <property type="term" value="F:four-way junction DNA binding"/>
    <property type="evidence" value="ECO:0007669"/>
    <property type="project" value="TreeGrafter"/>
</dbReference>
<keyword evidence="4" id="KW-0067">ATP-binding</keyword>
<evidence type="ECO:0000256" key="3">
    <source>
        <dbReference type="ARBA" id="ARBA00022806"/>
    </source>
</evidence>
<dbReference type="PANTHER" id="PTHR14025">
    <property type="entry name" value="FANCONI ANEMIA GROUP M FANCM FAMILY MEMBER"/>
    <property type="match status" value="1"/>
</dbReference>
<name>A0A0A8YI59_ARUDO</name>
<dbReference type="PANTHER" id="PTHR14025:SF20">
    <property type="entry name" value="FANCONI ANEMIA GROUP M PROTEIN"/>
    <property type="match status" value="1"/>
</dbReference>
<keyword evidence="2" id="KW-0378">Hydrolase</keyword>
<reference evidence="5" key="2">
    <citation type="journal article" date="2015" name="Data Brief">
        <title>Shoot transcriptome of the giant reed, Arundo donax.</title>
        <authorList>
            <person name="Barrero R.A."/>
            <person name="Guerrero F.D."/>
            <person name="Moolhuijzen P."/>
            <person name="Goolsby J.A."/>
            <person name="Tidwell J."/>
            <person name="Bellgard S.E."/>
            <person name="Bellgard M.I."/>
        </authorList>
    </citation>
    <scope>NUCLEOTIDE SEQUENCE</scope>
    <source>
        <tissue evidence="5">Shoot tissue taken approximately 20 cm above the soil surface</tissue>
    </source>
</reference>